<dbReference type="AlphaFoldDB" id="A0A7R8H7Z1"/>
<accession>A0A7R8H7Z1</accession>
<name>A0A7R8H7Z1_LEPSM</name>
<sequence length="138" mass="15776">MVVLIRHWRPRSIAKNCKSGNIKSSKRMLKKKETEVVKAVQLIDRDSNHDENSIGKTIWSLLDHQGRNPIIVQLILEHQSLFHLTFIPKLVSLVTRMKLSPAEQAVYAKAIIEESGGDHNKVAVSYPTAKRKSKRRLM</sequence>
<gene>
    <name evidence="1" type="ORF">LSAA_9033</name>
</gene>
<evidence type="ECO:0000313" key="2">
    <source>
        <dbReference type="Proteomes" id="UP000675881"/>
    </source>
</evidence>
<dbReference type="EMBL" id="HG994583">
    <property type="protein sequence ID" value="CAF2929800.1"/>
    <property type="molecule type" value="Genomic_DNA"/>
</dbReference>
<keyword evidence="2" id="KW-1185">Reference proteome</keyword>
<reference evidence="1" key="1">
    <citation type="submission" date="2021-02" db="EMBL/GenBank/DDBJ databases">
        <authorList>
            <person name="Bekaert M."/>
        </authorList>
    </citation>
    <scope>NUCLEOTIDE SEQUENCE</scope>
    <source>
        <strain evidence="1">IoA-00</strain>
    </source>
</reference>
<protein>
    <submittedName>
        <fullName evidence="1">(salmon louse) hypothetical protein</fullName>
    </submittedName>
</protein>
<proteinExistence type="predicted"/>
<evidence type="ECO:0000313" key="1">
    <source>
        <dbReference type="EMBL" id="CAF2929800.1"/>
    </source>
</evidence>
<organism evidence="1 2">
    <name type="scientific">Lepeophtheirus salmonis</name>
    <name type="common">Salmon louse</name>
    <name type="synonym">Caligus salmonis</name>
    <dbReference type="NCBI Taxonomy" id="72036"/>
    <lineage>
        <taxon>Eukaryota</taxon>
        <taxon>Metazoa</taxon>
        <taxon>Ecdysozoa</taxon>
        <taxon>Arthropoda</taxon>
        <taxon>Crustacea</taxon>
        <taxon>Multicrustacea</taxon>
        <taxon>Hexanauplia</taxon>
        <taxon>Copepoda</taxon>
        <taxon>Siphonostomatoida</taxon>
        <taxon>Caligidae</taxon>
        <taxon>Lepeophtheirus</taxon>
    </lineage>
</organism>
<dbReference type="Proteomes" id="UP000675881">
    <property type="component" value="Chromosome 4"/>
</dbReference>